<gene>
    <name evidence="1" type="ORF">BB560_006593</name>
</gene>
<organism evidence="1 2">
    <name type="scientific">Smittium megazygosporum</name>
    <dbReference type="NCBI Taxonomy" id="133381"/>
    <lineage>
        <taxon>Eukaryota</taxon>
        <taxon>Fungi</taxon>
        <taxon>Fungi incertae sedis</taxon>
        <taxon>Zoopagomycota</taxon>
        <taxon>Kickxellomycotina</taxon>
        <taxon>Harpellomycetes</taxon>
        <taxon>Harpellales</taxon>
        <taxon>Legeriomycetaceae</taxon>
        <taxon>Smittium</taxon>
    </lineage>
</organism>
<reference evidence="1 2" key="1">
    <citation type="journal article" date="2018" name="MBio">
        <title>Comparative Genomics Reveals the Core Gene Toolbox for the Fungus-Insect Symbiosis.</title>
        <authorList>
            <person name="Wang Y."/>
            <person name="Stata M."/>
            <person name="Wang W."/>
            <person name="Stajich J.E."/>
            <person name="White M.M."/>
            <person name="Moncalvo J.M."/>
        </authorList>
    </citation>
    <scope>NUCLEOTIDE SEQUENCE [LARGE SCALE GENOMIC DNA]</scope>
    <source>
        <strain evidence="1 2">SC-DP-2</strain>
    </source>
</reference>
<evidence type="ECO:0000313" key="1">
    <source>
        <dbReference type="EMBL" id="PVU86837.1"/>
    </source>
</evidence>
<protein>
    <submittedName>
        <fullName evidence="1">Uncharacterized protein</fullName>
    </submittedName>
</protein>
<sequence length="261" mass="30056">NHSEYSEMFEKAVTLQKSINSVSKNSISIQLKNEINLQTNSIVKTLDLQNTKISRLEENISNLSELLRNNGTSFESLVTSLNKTINTSNKKIIKQIEKLTKSQESFISEEKIKTLTYFVKELSEPKQAKNISQLLEEKKEKVTPPAQTKYSRKKITSSTNDIKPGRPCAYFFKSLGIKKSEVKVISNFVERIQFDSKTWPHWDVIRLPEKPTPRLYPTKQEIKDHNYFPKRFKKKNPVIQKSLVPKCIFKQNAASCLSISA</sequence>
<dbReference type="Proteomes" id="UP000245609">
    <property type="component" value="Unassembled WGS sequence"/>
</dbReference>
<dbReference type="EMBL" id="MBFS01003405">
    <property type="protein sequence ID" value="PVU86837.1"/>
    <property type="molecule type" value="Genomic_DNA"/>
</dbReference>
<proteinExistence type="predicted"/>
<accession>A0A2T9Y3F1</accession>
<comment type="caution">
    <text evidence="1">The sequence shown here is derived from an EMBL/GenBank/DDBJ whole genome shotgun (WGS) entry which is preliminary data.</text>
</comment>
<feature type="non-terminal residue" evidence="1">
    <location>
        <position position="1"/>
    </location>
</feature>
<keyword evidence="2" id="KW-1185">Reference proteome</keyword>
<evidence type="ECO:0000313" key="2">
    <source>
        <dbReference type="Proteomes" id="UP000245609"/>
    </source>
</evidence>
<name>A0A2T9Y3F1_9FUNG</name>
<dbReference type="AlphaFoldDB" id="A0A2T9Y3F1"/>